<dbReference type="InterPro" id="IPR038729">
    <property type="entry name" value="Rad50/SbcC_AAA"/>
</dbReference>
<dbReference type="EMBL" id="CP010536">
    <property type="protein sequence ID" value="AJG19029.1"/>
    <property type="molecule type" value="Genomic_DNA"/>
</dbReference>
<feature type="domain" description="Rad50/SbcC-type AAA" evidence="2">
    <location>
        <begin position="6"/>
        <end position="59"/>
    </location>
</feature>
<dbReference type="PANTHER" id="PTHR45916">
    <property type="entry name" value="STRUCTURAL MAINTENANCE OF CHROMOSOMES PROTEIN 5"/>
    <property type="match status" value="1"/>
</dbReference>
<dbReference type="Proteomes" id="UP000031843">
    <property type="component" value="Chromosome main"/>
</dbReference>
<dbReference type="KEGG" id="cbw:RR42_m1632"/>
<organism evidence="3 4">
    <name type="scientific">Cupriavidus basilensis</name>
    <dbReference type="NCBI Taxonomy" id="68895"/>
    <lineage>
        <taxon>Bacteria</taxon>
        <taxon>Pseudomonadati</taxon>
        <taxon>Pseudomonadota</taxon>
        <taxon>Betaproteobacteria</taxon>
        <taxon>Burkholderiales</taxon>
        <taxon>Burkholderiaceae</taxon>
        <taxon>Cupriavidus</taxon>
    </lineage>
</organism>
<dbReference type="SUPFAM" id="SSF52540">
    <property type="entry name" value="P-loop containing nucleoside triphosphate hydrolases"/>
    <property type="match status" value="1"/>
</dbReference>
<reference evidence="3 4" key="1">
    <citation type="journal article" date="2015" name="Genome Announc.">
        <title>Complete Genome Sequence of Cupriavidus basilensis 4G11, Isolated from the Oak Ridge Field Research Center Site.</title>
        <authorList>
            <person name="Ray J."/>
            <person name="Waters R.J."/>
            <person name="Skerker J.M."/>
            <person name="Kuehl J.V."/>
            <person name="Price M.N."/>
            <person name="Huang J."/>
            <person name="Chakraborty R."/>
            <person name="Arkin A.P."/>
            <person name="Deutschbauer A."/>
        </authorList>
    </citation>
    <scope>NUCLEOTIDE SEQUENCE [LARGE SCALE GENOMIC DNA]</scope>
    <source>
        <strain evidence="3">4G11</strain>
    </source>
</reference>
<proteinExistence type="predicted"/>
<dbReference type="PANTHER" id="PTHR45916:SF1">
    <property type="entry name" value="STRUCTURAL MAINTENANCE OF CHROMOSOMES PROTEIN 5"/>
    <property type="match status" value="1"/>
</dbReference>
<dbReference type="GO" id="GO:0030915">
    <property type="term" value="C:Smc5-Smc6 complex"/>
    <property type="evidence" value="ECO:0007669"/>
    <property type="project" value="TreeGrafter"/>
</dbReference>
<dbReference type="Pfam" id="PF13476">
    <property type="entry name" value="AAA_23"/>
    <property type="match status" value="1"/>
</dbReference>
<evidence type="ECO:0000259" key="2">
    <source>
        <dbReference type="Pfam" id="PF13476"/>
    </source>
</evidence>
<gene>
    <name evidence="3" type="ORF">RR42_m1632</name>
</gene>
<name>A0A0C4Y9T7_9BURK</name>
<dbReference type="STRING" id="68895.RR42_m1632"/>
<dbReference type="OrthoDB" id="9815944at2"/>
<dbReference type="GO" id="GO:0000724">
    <property type="term" value="P:double-strand break repair via homologous recombination"/>
    <property type="evidence" value="ECO:0007669"/>
    <property type="project" value="TreeGrafter"/>
</dbReference>
<dbReference type="InterPro" id="IPR027417">
    <property type="entry name" value="P-loop_NTPase"/>
</dbReference>
<sequence length="581" mass="61900">MQLTGIHVRNFLGIRAADIIPATPISLVCGPNGAGKSSIQEAVRMALTEETVRVGLKKEYGQLLRTGTESGSIVVSVGPQSNSIVLPSGKATKAIPTDARTPFVLDAQRFARMDVKERRSFLFDLMGLKLGTDLVRERLLARKCDAKKIEAVLPLVRAGFDAAAKEAGGKATAAKGAWRELTGETYGSVKAANWVAPLPAGAEDPEELASLIAESEDTIKVLSTEAGELQRQLGDIDASARQRAQRTSQIAELRAKAELLPKAQDTAARALAERDAFLPKVEALRAAAGGKVAGMPCACPDCGAALLFLAGQLAKYEPAKVDPEAAGRLPEYERSLTVLENALKSRTAERDAADTAAKQLALLLDEAKSEATDSADDVERQTIASRLEAIQCSITQFGKDLDAARASQRAAAQAGEITKRAGQHHADVAAWDALAEALGPSGIPADLLSEALDPINERLAAAANESEWMRIGIEKDMSITATCGRPYALLSESEKWRADAMIAEAISRLTGLRLLVLDRADVLIGPERDRLLYWLDDLATADAIDTALIFMSLKSPPGALPESITSFWIADHEVGTVREAA</sequence>
<dbReference type="GO" id="GO:0003697">
    <property type="term" value="F:single-stranded DNA binding"/>
    <property type="evidence" value="ECO:0007669"/>
    <property type="project" value="TreeGrafter"/>
</dbReference>
<dbReference type="GO" id="GO:0016887">
    <property type="term" value="F:ATP hydrolysis activity"/>
    <property type="evidence" value="ECO:0007669"/>
    <property type="project" value="InterPro"/>
</dbReference>
<evidence type="ECO:0000313" key="3">
    <source>
        <dbReference type="EMBL" id="AJG19029.1"/>
    </source>
</evidence>
<keyword evidence="4" id="KW-1185">Reference proteome</keyword>
<accession>A0A0C4Y9T7</accession>
<evidence type="ECO:0000256" key="1">
    <source>
        <dbReference type="ARBA" id="ARBA00023054"/>
    </source>
</evidence>
<protein>
    <recommendedName>
        <fullName evidence="2">Rad50/SbcC-type AAA domain-containing protein</fullName>
    </recommendedName>
</protein>
<evidence type="ECO:0000313" key="4">
    <source>
        <dbReference type="Proteomes" id="UP000031843"/>
    </source>
</evidence>
<keyword evidence="1" id="KW-0175">Coiled coil</keyword>
<dbReference type="Gene3D" id="3.40.50.300">
    <property type="entry name" value="P-loop containing nucleotide triphosphate hydrolases"/>
    <property type="match status" value="1"/>
</dbReference>
<dbReference type="RefSeq" id="WP_043345509.1">
    <property type="nucleotide sequence ID" value="NZ_CP010536.1"/>
</dbReference>
<dbReference type="AlphaFoldDB" id="A0A0C4Y9T7"/>